<dbReference type="EMBL" id="FNVO01000019">
    <property type="protein sequence ID" value="SEG86594.1"/>
    <property type="molecule type" value="Genomic_DNA"/>
</dbReference>
<reference evidence="3" key="1">
    <citation type="submission" date="2016-10" db="EMBL/GenBank/DDBJ databases">
        <authorList>
            <person name="Varghese N."/>
            <person name="Submissions S."/>
        </authorList>
    </citation>
    <scope>NUCLEOTIDE SEQUENCE [LARGE SCALE GENOMIC DNA]</scope>
    <source>
        <strain evidence="3">DSM 43163</strain>
    </source>
</reference>
<dbReference type="AlphaFoldDB" id="A0A1H6DMZ3"/>
<dbReference type="Pfam" id="PF01609">
    <property type="entry name" value="DDE_Tnp_1"/>
    <property type="match status" value="1"/>
</dbReference>
<dbReference type="GO" id="GO:0003677">
    <property type="term" value="F:DNA binding"/>
    <property type="evidence" value="ECO:0007669"/>
    <property type="project" value="InterPro"/>
</dbReference>
<proteinExistence type="predicted"/>
<dbReference type="GO" id="GO:0006313">
    <property type="term" value="P:DNA transposition"/>
    <property type="evidence" value="ECO:0007669"/>
    <property type="project" value="InterPro"/>
</dbReference>
<dbReference type="RefSeq" id="WP_268817555.1">
    <property type="nucleotide sequence ID" value="NZ_FNVO01000019.1"/>
</dbReference>
<dbReference type="Proteomes" id="UP000236723">
    <property type="component" value="Unassembled WGS sequence"/>
</dbReference>
<feature type="domain" description="Transposase IS4-like" evidence="1">
    <location>
        <begin position="3"/>
        <end position="100"/>
    </location>
</feature>
<evidence type="ECO:0000313" key="3">
    <source>
        <dbReference type="Proteomes" id="UP000236723"/>
    </source>
</evidence>
<evidence type="ECO:0000259" key="1">
    <source>
        <dbReference type="Pfam" id="PF01609"/>
    </source>
</evidence>
<keyword evidence="3" id="KW-1185">Reference proteome</keyword>
<organism evidence="2 3">
    <name type="scientific">Thermomonospora echinospora</name>
    <dbReference type="NCBI Taxonomy" id="1992"/>
    <lineage>
        <taxon>Bacteria</taxon>
        <taxon>Bacillati</taxon>
        <taxon>Actinomycetota</taxon>
        <taxon>Actinomycetes</taxon>
        <taxon>Streptosporangiales</taxon>
        <taxon>Thermomonosporaceae</taxon>
        <taxon>Thermomonospora</taxon>
    </lineage>
</organism>
<evidence type="ECO:0000313" key="2">
    <source>
        <dbReference type="EMBL" id="SEG86594.1"/>
    </source>
</evidence>
<accession>A0A1H6DMZ3</accession>
<dbReference type="InterPro" id="IPR002559">
    <property type="entry name" value="Transposase_11"/>
</dbReference>
<sequence length="107" mass="12123">MDRGKPGSTLHVVSDRHGLPLVIGLSAGNVHDSHGLKPMAIVLHMRQRSWEGHAGQAVKLHADQAYDIPELRRWLARQRIEPRIARKGIEPDDRLGRYRWVIGRTIA</sequence>
<name>A0A1H6DMZ3_9ACTN</name>
<dbReference type="GO" id="GO:0004803">
    <property type="term" value="F:transposase activity"/>
    <property type="evidence" value="ECO:0007669"/>
    <property type="project" value="InterPro"/>
</dbReference>
<gene>
    <name evidence="2" type="ORF">SAMN04489712_119121</name>
</gene>
<protein>
    <submittedName>
        <fullName evidence="2">Transposase DDE domain-containing protein</fullName>
    </submittedName>
</protein>